<dbReference type="PANTHER" id="PTHR43434:SF21">
    <property type="entry name" value="SLL0295 PROTEIN"/>
    <property type="match status" value="1"/>
</dbReference>
<dbReference type="STRING" id="1920490.GCA_001895925_05355"/>
<reference evidence="1 2" key="2">
    <citation type="submission" date="2018-03" db="EMBL/GenBank/DDBJ databases">
        <title>The ancient ancestry and fast evolution of plastids.</title>
        <authorList>
            <person name="Moore K.R."/>
            <person name="Magnabosco C."/>
            <person name="Momper L."/>
            <person name="Gold D.A."/>
            <person name="Bosak T."/>
            <person name="Fournier G.P."/>
        </authorList>
    </citation>
    <scope>NUCLEOTIDE SEQUENCE [LARGE SCALE GENOMIC DNA]</scope>
    <source>
        <strain evidence="1 2">ULC007</strain>
    </source>
</reference>
<reference evidence="1 2" key="1">
    <citation type="submission" date="2018-02" db="EMBL/GenBank/DDBJ databases">
        <authorList>
            <person name="Cohen D.B."/>
            <person name="Kent A.D."/>
        </authorList>
    </citation>
    <scope>NUCLEOTIDE SEQUENCE [LARGE SCALE GENOMIC DNA]</scope>
    <source>
        <strain evidence="1 2">ULC007</strain>
    </source>
</reference>
<dbReference type="PANTHER" id="PTHR43434">
    <property type="entry name" value="PHOSPHOGLYCOLATE PHOSPHATASE"/>
    <property type="match status" value="1"/>
</dbReference>
<dbReference type="InterPro" id="IPR036412">
    <property type="entry name" value="HAD-like_sf"/>
</dbReference>
<dbReference type="OrthoDB" id="368044at2"/>
<evidence type="ECO:0000313" key="2">
    <source>
        <dbReference type="Proteomes" id="UP000238634"/>
    </source>
</evidence>
<keyword evidence="2" id="KW-1185">Reference proteome</keyword>
<dbReference type="Gene3D" id="3.40.50.1000">
    <property type="entry name" value="HAD superfamily/HAD-like"/>
    <property type="match status" value="1"/>
</dbReference>
<dbReference type="SUPFAM" id="SSF56784">
    <property type="entry name" value="HAD-like"/>
    <property type="match status" value="1"/>
</dbReference>
<name>A0A2T1D7V8_9CYAN</name>
<evidence type="ECO:0000313" key="1">
    <source>
        <dbReference type="EMBL" id="PSB16536.1"/>
    </source>
</evidence>
<dbReference type="GO" id="GO:0008967">
    <property type="term" value="F:phosphoglycolate phosphatase activity"/>
    <property type="evidence" value="ECO:0007669"/>
    <property type="project" value="TreeGrafter"/>
</dbReference>
<dbReference type="GO" id="GO:0005829">
    <property type="term" value="C:cytosol"/>
    <property type="evidence" value="ECO:0007669"/>
    <property type="project" value="TreeGrafter"/>
</dbReference>
<protein>
    <submittedName>
        <fullName evidence="1">Haloacid dehalogenase</fullName>
    </submittedName>
</protein>
<dbReference type="Proteomes" id="UP000238634">
    <property type="component" value="Unassembled WGS sequence"/>
</dbReference>
<dbReference type="InterPro" id="IPR023214">
    <property type="entry name" value="HAD_sf"/>
</dbReference>
<gene>
    <name evidence="1" type="ORF">C7B65_21195</name>
</gene>
<organism evidence="1 2">
    <name type="scientific">Phormidesmis priestleyi ULC007</name>
    <dbReference type="NCBI Taxonomy" id="1920490"/>
    <lineage>
        <taxon>Bacteria</taxon>
        <taxon>Bacillati</taxon>
        <taxon>Cyanobacteriota</taxon>
        <taxon>Cyanophyceae</taxon>
        <taxon>Leptolyngbyales</taxon>
        <taxon>Leptolyngbyaceae</taxon>
        <taxon>Phormidesmis</taxon>
    </lineage>
</organism>
<dbReference type="InterPro" id="IPR050155">
    <property type="entry name" value="HAD-like_hydrolase_sf"/>
</dbReference>
<accession>A0A2T1D7V8</accession>
<proteinExistence type="predicted"/>
<sequence>MSASHPIVLALDFDGVVCDGLREYFQTAWRAYCHIWQPDDLTPIEDLAPKFYRLRPVVETGWEMPILIRALVLGIEERKIFQNWVTIAAQIIIEDALDAASVSAIVDDIRDQWIATDLDSWLGEHRFYPGVIERLREELASSTDCVIISTKEGRFIKQLLQQQGITLTDQQIYGKEVKRPKYQILKELNAEYGEKTSIWFVEDRLKTLEAVKKQQGLENVMLFLADWGYNTIADQQSILDDDRIHLLSLEQFTQDFATWVPQQTK</sequence>
<comment type="caution">
    <text evidence="1">The sequence shown here is derived from an EMBL/GenBank/DDBJ whole genome shotgun (WGS) entry which is preliminary data.</text>
</comment>
<dbReference type="AlphaFoldDB" id="A0A2T1D7V8"/>
<dbReference type="RefSeq" id="WP_073074696.1">
    <property type="nucleotide sequence ID" value="NZ_MPPI01000043.1"/>
</dbReference>
<dbReference type="EMBL" id="PVWG01000040">
    <property type="protein sequence ID" value="PSB16536.1"/>
    <property type="molecule type" value="Genomic_DNA"/>
</dbReference>
<dbReference type="GO" id="GO:0006281">
    <property type="term" value="P:DNA repair"/>
    <property type="evidence" value="ECO:0007669"/>
    <property type="project" value="TreeGrafter"/>
</dbReference>